<protein>
    <submittedName>
        <fullName evidence="2">SIS domain-containing protein</fullName>
    </submittedName>
</protein>
<evidence type="ECO:0000313" key="3">
    <source>
        <dbReference type="Proteomes" id="UP000298179"/>
    </source>
</evidence>
<accession>A0A4Y8RKR4</accession>
<dbReference type="Proteomes" id="UP000298179">
    <property type="component" value="Unassembled WGS sequence"/>
</dbReference>
<dbReference type="Pfam" id="PF13580">
    <property type="entry name" value="SIS_2"/>
    <property type="match status" value="1"/>
</dbReference>
<dbReference type="GO" id="GO:1901135">
    <property type="term" value="P:carbohydrate derivative metabolic process"/>
    <property type="evidence" value="ECO:0007669"/>
    <property type="project" value="InterPro"/>
</dbReference>
<dbReference type="InterPro" id="IPR050099">
    <property type="entry name" value="SIS_GmhA/DiaA_subfam"/>
</dbReference>
<dbReference type="AlphaFoldDB" id="A0A4Y8RKR4"/>
<dbReference type="InterPro" id="IPR046348">
    <property type="entry name" value="SIS_dom_sf"/>
</dbReference>
<comment type="caution">
    <text evidence="2">The sequence shown here is derived from an EMBL/GenBank/DDBJ whole genome shotgun (WGS) entry which is preliminary data.</text>
</comment>
<dbReference type="OrthoDB" id="9810929at2"/>
<feature type="domain" description="SIS" evidence="1">
    <location>
        <begin position="8"/>
        <end position="166"/>
    </location>
</feature>
<dbReference type="PANTHER" id="PTHR30390:SF8">
    <property type="entry name" value="SUGAR ISOMERASE (SIS)"/>
    <property type="match status" value="1"/>
</dbReference>
<evidence type="ECO:0000259" key="1">
    <source>
        <dbReference type="PROSITE" id="PS51464"/>
    </source>
</evidence>
<dbReference type="EMBL" id="SOZD01000003">
    <property type="protein sequence ID" value="TFF23312.1"/>
    <property type="molecule type" value="Genomic_DNA"/>
</dbReference>
<dbReference type="CDD" id="cd05006">
    <property type="entry name" value="SIS_GmhA"/>
    <property type="match status" value="1"/>
</dbReference>
<proteinExistence type="predicted"/>
<reference evidence="2 3" key="1">
    <citation type="submission" date="2019-03" db="EMBL/GenBank/DDBJ databases">
        <title>Jiella endophytica sp. nov., a novel endophytic bacterium isolated from root of Ficus microcarpa Linn. f.</title>
        <authorList>
            <person name="Tuo L."/>
        </authorList>
    </citation>
    <scope>NUCLEOTIDE SEQUENCE [LARGE SCALE GENOMIC DNA]</scope>
    <source>
        <strain evidence="2 3">CBS5Q-3</strain>
    </source>
</reference>
<sequence>MLARACAAVKTCAETGGTVYLVGNGGSAAICDHLVCDLVKGTFHPEHKPVLAVSLTENVAIYTAVANDFGFEDAFSWQISARGRPNDVLIAVSSSGKSENIIRAVVAAKEKGLSTIGLSGFGGGRLKETADIPLHVAVDNYGVVEDAHQALLHAIVQMIGNERDGRS</sequence>
<dbReference type="GO" id="GO:0097367">
    <property type="term" value="F:carbohydrate derivative binding"/>
    <property type="evidence" value="ECO:0007669"/>
    <property type="project" value="InterPro"/>
</dbReference>
<dbReference type="InterPro" id="IPR001347">
    <property type="entry name" value="SIS_dom"/>
</dbReference>
<dbReference type="PANTHER" id="PTHR30390">
    <property type="entry name" value="SEDOHEPTULOSE 7-PHOSPHATE ISOMERASE / DNAA INITIATOR-ASSOCIATING FACTOR FOR REPLICATION INITIATION"/>
    <property type="match status" value="1"/>
</dbReference>
<evidence type="ECO:0000313" key="2">
    <source>
        <dbReference type="EMBL" id="TFF23312.1"/>
    </source>
</evidence>
<dbReference type="InterPro" id="IPR035461">
    <property type="entry name" value="GmhA/DiaA"/>
</dbReference>
<organism evidence="2 3">
    <name type="scientific">Jiella endophytica</name>
    <dbReference type="NCBI Taxonomy" id="2558362"/>
    <lineage>
        <taxon>Bacteria</taxon>
        <taxon>Pseudomonadati</taxon>
        <taxon>Pseudomonadota</taxon>
        <taxon>Alphaproteobacteria</taxon>
        <taxon>Hyphomicrobiales</taxon>
        <taxon>Aurantimonadaceae</taxon>
        <taxon>Jiella</taxon>
    </lineage>
</organism>
<dbReference type="Gene3D" id="3.40.50.10490">
    <property type="entry name" value="Glucose-6-phosphate isomerase like protein, domain 1"/>
    <property type="match status" value="1"/>
</dbReference>
<name>A0A4Y8RKR4_9HYPH</name>
<keyword evidence="3" id="KW-1185">Reference proteome</keyword>
<gene>
    <name evidence="2" type="ORF">E3C22_12875</name>
</gene>
<dbReference type="SUPFAM" id="SSF53697">
    <property type="entry name" value="SIS domain"/>
    <property type="match status" value="1"/>
</dbReference>
<dbReference type="PROSITE" id="PS51464">
    <property type="entry name" value="SIS"/>
    <property type="match status" value="1"/>
</dbReference>